<dbReference type="RefSeq" id="WP_307632926.1">
    <property type="nucleotide sequence ID" value="NZ_JAPHEH010000001.1"/>
</dbReference>
<evidence type="ECO:0000256" key="7">
    <source>
        <dbReference type="RuleBase" id="RU003872"/>
    </source>
</evidence>
<dbReference type="EMBL" id="JAPHEH010000001">
    <property type="protein sequence ID" value="MDG4475955.1"/>
    <property type="molecule type" value="Genomic_DNA"/>
</dbReference>
<organism evidence="8 9">
    <name type="scientific">Thiovibrio frasassiensis</name>
    <dbReference type="NCBI Taxonomy" id="2984131"/>
    <lineage>
        <taxon>Bacteria</taxon>
        <taxon>Pseudomonadati</taxon>
        <taxon>Thermodesulfobacteriota</taxon>
        <taxon>Desulfobulbia</taxon>
        <taxon>Desulfobulbales</taxon>
        <taxon>Thiovibrionaceae</taxon>
        <taxon>Thiovibrio</taxon>
    </lineage>
</organism>
<keyword evidence="4 6" id="KW-0689">Ribosomal protein</keyword>
<dbReference type="GO" id="GO:0022627">
    <property type="term" value="C:cytosolic small ribosomal subunit"/>
    <property type="evidence" value="ECO:0007669"/>
    <property type="project" value="UniProtKB-UniRule"/>
</dbReference>
<keyword evidence="9" id="KW-1185">Reference proteome</keyword>
<dbReference type="InterPro" id="IPR019979">
    <property type="entry name" value="Ribosomal_uS17_CS"/>
</dbReference>
<evidence type="ECO:0000256" key="4">
    <source>
        <dbReference type="ARBA" id="ARBA00022980"/>
    </source>
</evidence>
<evidence type="ECO:0000313" key="9">
    <source>
        <dbReference type="Proteomes" id="UP001154240"/>
    </source>
</evidence>
<keyword evidence="3 6" id="KW-0694">RNA-binding</keyword>
<dbReference type="Gene3D" id="2.40.50.140">
    <property type="entry name" value="Nucleic acid-binding proteins"/>
    <property type="match status" value="1"/>
</dbReference>
<dbReference type="NCBIfam" id="NF004123">
    <property type="entry name" value="PRK05610.1"/>
    <property type="match status" value="1"/>
</dbReference>
<evidence type="ECO:0000256" key="6">
    <source>
        <dbReference type="HAMAP-Rule" id="MF_01345"/>
    </source>
</evidence>
<dbReference type="InterPro" id="IPR000266">
    <property type="entry name" value="Ribosomal_uS17"/>
</dbReference>
<evidence type="ECO:0000256" key="1">
    <source>
        <dbReference type="ARBA" id="ARBA00010254"/>
    </source>
</evidence>
<reference evidence="8" key="2">
    <citation type="submission" date="2022-10" db="EMBL/GenBank/DDBJ databases">
        <authorList>
            <person name="Aronson H.S."/>
        </authorList>
    </citation>
    <scope>NUCLEOTIDE SEQUENCE</scope>
    <source>
        <strain evidence="8">RS19-109</strain>
    </source>
</reference>
<comment type="similarity">
    <text evidence="1 6 7">Belongs to the universal ribosomal protein uS17 family.</text>
</comment>
<dbReference type="CDD" id="cd00364">
    <property type="entry name" value="Ribosomal_uS17"/>
    <property type="match status" value="1"/>
</dbReference>
<dbReference type="PRINTS" id="PR00973">
    <property type="entry name" value="RIBOSOMALS17"/>
</dbReference>
<reference evidence="8" key="1">
    <citation type="journal article" date="2022" name="bioRxiv">
        <title>Thiovibrio frasassiensisgen. nov., sp. nov., an autotrophic, elemental sulfur disproportionating bacterium isolated from sulfidic karst sediment, and proposal of Thiovibrionaceae fam. nov.</title>
        <authorList>
            <person name="Aronson H."/>
            <person name="Thomas C."/>
            <person name="Bhattacharyya M."/>
            <person name="Eckstein S."/>
            <person name="Jensen S."/>
            <person name="Barco R."/>
            <person name="Macalady J."/>
            <person name="Amend J."/>
        </authorList>
    </citation>
    <scope>NUCLEOTIDE SEQUENCE</scope>
    <source>
        <strain evidence="8">RS19-109</strain>
    </source>
</reference>
<sequence>MVDEKSNKKTRVGFVVSTKMDKSAIVQTERLVPHKLYGKFMRQHNKCMVHDPENSCSVGDRVLIEECRPLSKNKRWRIMEVIEKAV</sequence>
<dbReference type="GO" id="GO:0003735">
    <property type="term" value="F:structural constituent of ribosome"/>
    <property type="evidence" value="ECO:0007669"/>
    <property type="project" value="UniProtKB-UniRule"/>
</dbReference>
<dbReference type="Pfam" id="PF00366">
    <property type="entry name" value="Ribosomal_S17"/>
    <property type="match status" value="1"/>
</dbReference>
<evidence type="ECO:0000313" key="8">
    <source>
        <dbReference type="EMBL" id="MDG4475955.1"/>
    </source>
</evidence>
<proteinExistence type="inferred from homology"/>
<comment type="subunit">
    <text evidence="6">Part of the 30S ribosomal subunit.</text>
</comment>
<evidence type="ECO:0000256" key="2">
    <source>
        <dbReference type="ARBA" id="ARBA00022730"/>
    </source>
</evidence>
<dbReference type="InterPro" id="IPR019984">
    <property type="entry name" value="Ribosomal_uS17_bact/chlr"/>
</dbReference>
<comment type="function">
    <text evidence="6">One of the primary rRNA binding proteins, it binds specifically to the 5'-end of 16S ribosomal RNA.</text>
</comment>
<gene>
    <name evidence="6 8" type="primary">rpsQ</name>
    <name evidence="8" type="ORF">OLX77_07270</name>
</gene>
<accession>A0A9X4RM47</accession>
<dbReference type="GO" id="GO:0006412">
    <property type="term" value="P:translation"/>
    <property type="evidence" value="ECO:0007669"/>
    <property type="project" value="UniProtKB-UniRule"/>
</dbReference>
<dbReference type="InterPro" id="IPR012340">
    <property type="entry name" value="NA-bd_OB-fold"/>
</dbReference>
<dbReference type="Proteomes" id="UP001154240">
    <property type="component" value="Unassembled WGS sequence"/>
</dbReference>
<dbReference type="PANTHER" id="PTHR10744:SF1">
    <property type="entry name" value="SMALL RIBOSOMAL SUBUNIT PROTEIN US17M"/>
    <property type="match status" value="1"/>
</dbReference>
<comment type="caution">
    <text evidence="8">The sequence shown here is derived from an EMBL/GenBank/DDBJ whole genome shotgun (WGS) entry which is preliminary data.</text>
</comment>
<evidence type="ECO:0000256" key="5">
    <source>
        <dbReference type="ARBA" id="ARBA00023274"/>
    </source>
</evidence>
<protein>
    <recommendedName>
        <fullName evidence="6">Small ribosomal subunit protein uS17</fullName>
    </recommendedName>
</protein>
<dbReference type="GO" id="GO:0019843">
    <property type="term" value="F:rRNA binding"/>
    <property type="evidence" value="ECO:0007669"/>
    <property type="project" value="UniProtKB-UniRule"/>
</dbReference>
<dbReference type="PANTHER" id="PTHR10744">
    <property type="entry name" value="40S RIBOSOMAL PROTEIN S11 FAMILY MEMBER"/>
    <property type="match status" value="1"/>
</dbReference>
<dbReference type="AlphaFoldDB" id="A0A9X4RM47"/>
<dbReference type="HAMAP" id="MF_01345_B">
    <property type="entry name" value="Ribosomal_uS17_B"/>
    <property type="match status" value="1"/>
</dbReference>
<keyword evidence="5 6" id="KW-0687">Ribonucleoprotein</keyword>
<evidence type="ECO:0000256" key="3">
    <source>
        <dbReference type="ARBA" id="ARBA00022884"/>
    </source>
</evidence>
<name>A0A9X4RM47_9BACT</name>
<dbReference type="SUPFAM" id="SSF50249">
    <property type="entry name" value="Nucleic acid-binding proteins"/>
    <property type="match status" value="1"/>
</dbReference>
<keyword evidence="2 6" id="KW-0699">rRNA-binding</keyword>
<dbReference type="PROSITE" id="PS00056">
    <property type="entry name" value="RIBOSOMAL_S17"/>
    <property type="match status" value="1"/>
</dbReference>
<dbReference type="NCBIfam" id="TIGR03635">
    <property type="entry name" value="uS17_bact"/>
    <property type="match status" value="1"/>
</dbReference>